<dbReference type="PROSITE" id="PS50297">
    <property type="entry name" value="ANK_REP_REGION"/>
    <property type="match status" value="1"/>
</dbReference>
<dbReference type="OrthoDB" id="19174at2759"/>
<dbReference type="InParanoid" id="A0A165CU84"/>
<accession>A0A165CU84</accession>
<evidence type="ECO:0000256" key="4">
    <source>
        <dbReference type="SAM" id="MobiDB-lite"/>
    </source>
</evidence>
<organism evidence="5 6">
    <name type="scientific">Exidia glandulosa HHB12029</name>
    <dbReference type="NCBI Taxonomy" id="1314781"/>
    <lineage>
        <taxon>Eukaryota</taxon>
        <taxon>Fungi</taxon>
        <taxon>Dikarya</taxon>
        <taxon>Basidiomycota</taxon>
        <taxon>Agaricomycotina</taxon>
        <taxon>Agaricomycetes</taxon>
        <taxon>Auriculariales</taxon>
        <taxon>Exidiaceae</taxon>
        <taxon>Exidia</taxon>
    </lineage>
</organism>
<dbReference type="PANTHER" id="PTHR24171">
    <property type="entry name" value="ANKYRIN REPEAT DOMAIN-CONTAINING PROTEIN 39-RELATED"/>
    <property type="match status" value="1"/>
</dbReference>
<gene>
    <name evidence="5" type="ORF">EXIGLDRAFT_742211</name>
</gene>
<evidence type="ECO:0000256" key="1">
    <source>
        <dbReference type="ARBA" id="ARBA00022737"/>
    </source>
</evidence>
<keyword evidence="6" id="KW-1185">Reference proteome</keyword>
<feature type="region of interest" description="Disordered" evidence="4">
    <location>
        <begin position="200"/>
        <end position="228"/>
    </location>
</feature>
<evidence type="ECO:0000256" key="2">
    <source>
        <dbReference type="ARBA" id="ARBA00023043"/>
    </source>
</evidence>
<dbReference type="Pfam" id="PF12796">
    <property type="entry name" value="Ank_2"/>
    <property type="match status" value="1"/>
</dbReference>
<evidence type="ECO:0000313" key="6">
    <source>
        <dbReference type="Proteomes" id="UP000077266"/>
    </source>
</evidence>
<proteinExistence type="predicted"/>
<name>A0A165CU84_EXIGL</name>
<dbReference type="EMBL" id="KV426287">
    <property type="protein sequence ID" value="KZV83130.1"/>
    <property type="molecule type" value="Genomic_DNA"/>
</dbReference>
<dbReference type="Gene3D" id="1.25.40.20">
    <property type="entry name" value="Ankyrin repeat-containing domain"/>
    <property type="match status" value="1"/>
</dbReference>
<dbReference type="PROSITE" id="PS50088">
    <property type="entry name" value="ANK_REPEAT"/>
    <property type="match status" value="1"/>
</dbReference>
<protein>
    <submittedName>
        <fullName evidence="5">Ankyrin</fullName>
    </submittedName>
</protein>
<dbReference type="InterPro" id="IPR036770">
    <property type="entry name" value="Ankyrin_rpt-contain_sf"/>
</dbReference>
<reference evidence="5 6" key="1">
    <citation type="journal article" date="2016" name="Mol. Biol. Evol.">
        <title>Comparative Genomics of Early-Diverging Mushroom-Forming Fungi Provides Insights into the Origins of Lignocellulose Decay Capabilities.</title>
        <authorList>
            <person name="Nagy L.G."/>
            <person name="Riley R."/>
            <person name="Tritt A."/>
            <person name="Adam C."/>
            <person name="Daum C."/>
            <person name="Floudas D."/>
            <person name="Sun H."/>
            <person name="Yadav J.S."/>
            <person name="Pangilinan J."/>
            <person name="Larsson K.H."/>
            <person name="Matsuura K."/>
            <person name="Barry K."/>
            <person name="Labutti K."/>
            <person name="Kuo R."/>
            <person name="Ohm R.A."/>
            <person name="Bhattacharya S.S."/>
            <person name="Shirouzu T."/>
            <person name="Yoshinaga Y."/>
            <person name="Martin F.M."/>
            <person name="Grigoriev I.V."/>
            <person name="Hibbett D.S."/>
        </authorList>
    </citation>
    <scope>NUCLEOTIDE SEQUENCE [LARGE SCALE GENOMIC DNA]</scope>
    <source>
        <strain evidence="5 6">HHB12029</strain>
    </source>
</reference>
<sequence length="228" mass="24977">MPQPPENIWIAASDGHIDAVKDFIAGGVSPNAKDENTYTPMHAAASYGHIDLLDYLVQRGGDVNIADNDGDTPLYTVESIQVARWLIEHGADPAHRNREGLTPADHLSEDFPDVATYLLSLTHPGSRIVAPQVPGDEDSREQTQHFAGALSEEMTRTLLERAQALRNERPDMTDDEIERELVQLVGRTVLEGVTEGAAWAVQQDDTTNGPDAPHTNGVDGDSKRRRLE</sequence>
<dbReference type="InterPro" id="IPR002110">
    <property type="entry name" value="Ankyrin_rpt"/>
</dbReference>
<feature type="repeat" description="ANK" evidence="3">
    <location>
        <begin position="36"/>
        <end position="68"/>
    </location>
</feature>
<keyword evidence="1" id="KW-0677">Repeat</keyword>
<keyword evidence="2 3" id="KW-0040">ANK repeat</keyword>
<dbReference type="SUPFAM" id="SSF48403">
    <property type="entry name" value="Ankyrin repeat"/>
    <property type="match status" value="1"/>
</dbReference>
<evidence type="ECO:0000313" key="5">
    <source>
        <dbReference type="EMBL" id="KZV83130.1"/>
    </source>
</evidence>
<dbReference type="SMART" id="SM00248">
    <property type="entry name" value="ANK"/>
    <property type="match status" value="3"/>
</dbReference>
<evidence type="ECO:0000256" key="3">
    <source>
        <dbReference type="PROSITE-ProRule" id="PRU00023"/>
    </source>
</evidence>
<dbReference type="Proteomes" id="UP000077266">
    <property type="component" value="Unassembled WGS sequence"/>
</dbReference>
<dbReference type="FunCoup" id="A0A165CU84">
    <property type="interactions" value="22"/>
</dbReference>
<dbReference type="STRING" id="1314781.A0A165CU84"/>
<dbReference type="AlphaFoldDB" id="A0A165CU84"/>